<evidence type="ECO:0000259" key="9">
    <source>
        <dbReference type="Pfam" id="PF04108"/>
    </source>
</evidence>
<keyword evidence="8" id="KW-0175">Coiled coil</keyword>
<feature type="coiled-coil region" evidence="8">
    <location>
        <begin position="54"/>
        <end position="88"/>
    </location>
</feature>
<accession>A0ABR0KM32</accession>
<evidence type="ECO:0000256" key="4">
    <source>
        <dbReference type="ARBA" id="ARBA00023006"/>
    </source>
</evidence>
<dbReference type="InterPro" id="IPR045326">
    <property type="entry name" value="ATG17-like_dom"/>
</dbReference>
<keyword evidence="5" id="KW-0472">Membrane</keyword>
<keyword evidence="3 7" id="KW-0963">Cytoplasm</keyword>
<sequence>MAGSGEEIAIKHSQSRSTIETTTALIARTKYLRRSLNSQLKVLRAVQGELEGAAHSVKQEINATIKELEQADRKLQDDIELLRQTRIEDGFRAPRPTGERDVDLGVHQKDTLHDFVDDQPVEALRKHATAAHASVQAVRTDIDASIRTLEDDVQKINQVLADKTAISSSIKSDLQPATVPRRLKLLERNAHDMAQGLESLVQHFDSCVNAIKHTEGGGAAVAKNFTTEDLPEGVDVEAFQGPAESMSEEERIDMLKILKSDADQVDEVVADIQERGAEMEAQLDRVLDWREACETSYRDVASAFKLLEKVGRRLPSHVQEVTYFSSHWQEEKAKIEDCVAGMNELCEVYDNFLTAYDGMIVEAARRRAVRKRMEKIAQEAQNQLDQLYEDDMNEREHFRLEQGEHLPSDIWHGLNVLPAQYGFQRLDGEGLNSVPELPKEIVASALRRLKAAHGIKDANQR</sequence>
<dbReference type="PANTHER" id="PTHR28005">
    <property type="entry name" value="AUTOPHAGY-RELATED PROTEIN 17"/>
    <property type="match status" value="1"/>
</dbReference>
<comment type="subcellular location">
    <subcellularLocation>
        <location evidence="7">Cytoplasm</location>
    </subcellularLocation>
    <subcellularLocation>
        <location evidence="7">Preautophagosomal structure membrane</location>
        <topology evidence="7">Peripheral membrane protein</topology>
    </subcellularLocation>
</comment>
<comment type="function">
    <text evidence="6">Autophagy-specific protein that functions in response to autophagy-inducing signals as a scaffold to recruit other ATG proteins to organize pre-autophagosomal structure (PAS) formation. Modulates the timing and magnitude of the autophagy response, such as the size of the sequestering vesicles. Plays particularly a role in pexophagy and nucleophagy.</text>
</comment>
<evidence type="ECO:0000256" key="6">
    <source>
        <dbReference type="ARBA" id="ARBA00024948"/>
    </source>
</evidence>
<dbReference type="EMBL" id="JAVRRG010000007">
    <property type="protein sequence ID" value="KAK5100274.1"/>
    <property type="molecule type" value="Genomic_DNA"/>
</dbReference>
<comment type="similarity">
    <text evidence="1 7">Belongs to the ATG17 family.</text>
</comment>
<proteinExistence type="inferred from homology"/>
<reference evidence="10 11" key="1">
    <citation type="submission" date="2023-08" db="EMBL/GenBank/DDBJ databases">
        <title>Black Yeasts Isolated from many extreme environments.</title>
        <authorList>
            <person name="Coleine C."/>
            <person name="Stajich J.E."/>
            <person name="Selbmann L."/>
        </authorList>
    </citation>
    <scope>NUCLEOTIDE SEQUENCE [LARGE SCALE GENOMIC DNA]</scope>
    <source>
        <strain evidence="10 11">CCFEE 5885</strain>
    </source>
</reference>
<dbReference type="InterPro" id="IPR007240">
    <property type="entry name" value="Atg17"/>
</dbReference>
<feature type="domain" description="Autophagy protein ATG17-like" evidence="9">
    <location>
        <begin position="13"/>
        <end position="406"/>
    </location>
</feature>
<keyword evidence="11" id="KW-1185">Reference proteome</keyword>
<evidence type="ECO:0000313" key="10">
    <source>
        <dbReference type="EMBL" id="KAK5100274.1"/>
    </source>
</evidence>
<gene>
    <name evidence="10" type="primary">ATG17</name>
    <name evidence="10" type="ORF">LTR24_001069</name>
</gene>
<dbReference type="Proteomes" id="UP001345013">
    <property type="component" value="Unassembled WGS sequence"/>
</dbReference>
<evidence type="ECO:0000256" key="5">
    <source>
        <dbReference type="ARBA" id="ARBA00023136"/>
    </source>
</evidence>
<evidence type="ECO:0000256" key="3">
    <source>
        <dbReference type="ARBA" id="ARBA00022490"/>
    </source>
</evidence>
<dbReference type="Pfam" id="PF04108">
    <property type="entry name" value="ATG17_like"/>
    <property type="match status" value="1"/>
</dbReference>
<evidence type="ECO:0000313" key="11">
    <source>
        <dbReference type="Proteomes" id="UP001345013"/>
    </source>
</evidence>
<evidence type="ECO:0000256" key="8">
    <source>
        <dbReference type="SAM" id="Coils"/>
    </source>
</evidence>
<organism evidence="10 11">
    <name type="scientific">Lithohypha guttulata</name>
    <dbReference type="NCBI Taxonomy" id="1690604"/>
    <lineage>
        <taxon>Eukaryota</taxon>
        <taxon>Fungi</taxon>
        <taxon>Dikarya</taxon>
        <taxon>Ascomycota</taxon>
        <taxon>Pezizomycotina</taxon>
        <taxon>Eurotiomycetes</taxon>
        <taxon>Chaetothyriomycetidae</taxon>
        <taxon>Chaetothyriales</taxon>
        <taxon>Trichomeriaceae</taxon>
        <taxon>Lithohypha</taxon>
    </lineage>
</organism>
<comment type="caution">
    <text evidence="10">The sequence shown here is derived from an EMBL/GenBank/DDBJ whole genome shotgun (WGS) entry which is preliminary data.</text>
</comment>
<evidence type="ECO:0000256" key="1">
    <source>
        <dbReference type="ARBA" id="ARBA00006259"/>
    </source>
</evidence>
<evidence type="ECO:0000256" key="2">
    <source>
        <dbReference type="ARBA" id="ARBA00013806"/>
    </source>
</evidence>
<protein>
    <recommendedName>
        <fullName evidence="2 7">Autophagy-related protein 17</fullName>
    </recommendedName>
</protein>
<name>A0ABR0KM32_9EURO</name>
<evidence type="ECO:0000256" key="7">
    <source>
        <dbReference type="RuleBase" id="RU368080"/>
    </source>
</evidence>
<comment type="function">
    <text evidence="7">Autophagy-specific protein that functions in response to autophagy-inducing signals as a scaffold to recruit other ATG proteins to organize preautophagosomal structure (PAS) formation. Modulates the timing and magnitude of the autophagy response, such as the size of the sequestering vesicles. Plays particularly a role in pexophagy and nucleophagy.</text>
</comment>
<dbReference type="PANTHER" id="PTHR28005:SF1">
    <property type="entry name" value="AUTOPHAGY-RELATED PROTEIN 17"/>
    <property type="match status" value="1"/>
</dbReference>
<keyword evidence="4 7" id="KW-0072">Autophagy</keyword>